<evidence type="ECO:0000313" key="1">
    <source>
        <dbReference type="Ensembl" id="ENSCSAVP00000000204.1"/>
    </source>
</evidence>
<reference evidence="1" key="3">
    <citation type="submission" date="2025-09" db="UniProtKB">
        <authorList>
            <consortium name="Ensembl"/>
        </authorList>
    </citation>
    <scope>IDENTIFICATION</scope>
</reference>
<accession>H2Y4F6</accession>
<dbReference type="InterPro" id="IPR016186">
    <property type="entry name" value="C-type_lectin-like/link_sf"/>
</dbReference>
<proteinExistence type="predicted"/>
<dbReference type="HOGENOM" id="CLU_2020384_0_0_1"/>
<evidence type="ECO:0000313" key="2">
    <source>
        <dbReference type="Proteomes" id="UP000007875"/>
    </source>
</evidence>
<dbReference type="SUPFAM" id="SSF56436">
    <property type="entry name" value="C-type lectin-like"/>
    <property type="match status" value="1"/>
</dbReference>
<dbReference type="Proteomes" id="UP000007875">
    <property type="component" value="Unassembled WGS sequence"/>
</dbReference>
<dbReference type="InParanoid" id="H2Y4F6"/>
<dbReference type="InterPro" id="IPR016187">
    <property type="entry name" value="CTDL_fold"/>
</dbReference>
<dbReference type="Gene3D" id="3.10.100.10">
    <property type="entry name" value="Mannose-Binding Protein A, subunit A"/>
    <property type="match status" value="1"/>
</dbReference>
<sequence>TVTSLSAAAASCSAVYSTASLAIPVTADRTGVQTYLGLATVSVAITRYTWINVVKIGSTWSYGNTFAAISNSDLNFCADATQTESCVVMDSQGSPSYCWRDVSCTAFAANPLCTRTYFRDTCF</sequence>
<protein>
    <submittedName>
        <fullName evidence="1">Uncharacterized protein</fullName>
    </submittedName>
</protein>
<keyword evidence="2" id="KW-1185">Reference proteome</keyword>
<reference evidence="1" key="2">
    <citation type="submission" date="2025-08" db="UniProtKB">
        <authorList>
            <consortium name="Ensembl"/>
        </authorList>
    </citation>
    <scope>IDENTIFICATION</scope>
</reference>
<dbReference type="Ensembl" id="ENSCSAVT00000000206.1">
    <property type="protein sequence ID" value="ENSCSAVP00000000204.1"/>
    <property type="gene ID" value="ENSCSAVG00000000120.1"/>
</dbReference>
<dbReference type="AlphaFoldDB" id="H2Y4F6"/>
<name>H2Y4F6_CIOSA</name>
<reference evidence="2" key="1">
    <citation type="submission" date="2003-08" db="EMBL/GenBank/DDBJ databases">
        <authorList>
            <person name="Birren B."/>
            <person name="Nusbaum C."/>
            <person name="Abebe A."/>
            <person name="Abouelleil A."/>
            <person name="Adekoya E."/>
            <person name="Ait-zahra M."/>
            <person name="Allen N."/>
            <person name="Allen T."/>
            <person name="An P."/>
            <person name="Anderson M."/>
            <person name="Anderson S."/>
            <person name="Arachchi H."/>
            <person name="Armbruster J."/>
            <person name="Bachantsang P."/>
            <person name="Baldwin J."/>
            <person name="Barry A."/>
            <person name="Bayul T."/>
            <person name="Blitshsteyn B."/>
            <person name="Bloom T."/>
            <person name="Blye J."/>
            <person name="Boguslavskiy L."/>
            <person name="Borowsky M."/>
            <person name="Boukhgalter B."/>
            <person name="Brunache A."/>
            <person name="Butler J."/>
            <person name="Calixte N."/>
            <person name="Calvo S."/>
            <person name="Camarata J."/>
            <person name="Campo K."/>
            <person name="Chang J."/>
            <person name="Cheshatsang Y."/>
            <person name="Citroen M."/>
            <person name="Collymore A."/>
            <person name="Considine T."/>
            <person name="Cook A."/>
            <person name="Cooke P."/>
            <person name="Corum B."/>
            <person name="Cuomo C."/>
            <person name="David R."/>
            <person name="Dawoe T."/>
            <person name="Degray S."/>
            <person name="Dodge S."/>
            <person name="Dooley K."/>
            <person name="Dorje P."/>
            <person name="Dorjee K."/>
            <person name="Dorris L."/>
            <person name="Duffey N."/>
            <person name="Dupes A."/>
            <person name="Elkins T."/>
            <person name="Engels R."/>
            <person name="Erickson J."/>
            <person name="Farina A."/>
            <person name="Faro S."/>
            <person name="Ferreira P."/>
            <person name="Fischer H."/>
            <person name="Fitzgerald M."/>
            <person name="Foley K."/>
            <person name="Gage D."/>
            <person name="Galagan J."/>
            <person name="Gearin G."/>
            <person name="Gnerre S."/>
            <person name="Gnirke A."/>
            <person name="Goyette A."/>
            <person name="Graham J."/>
            <person name="Grandbois E."/>
            <person name="Gyaltsen K."/>
            <person name="Hafez N."/>
            <person name="Hagopian D."/>
            <person name="Hagos B."/>
            <person name="Hall J."/>
            <person name="Hatcher B."/>
            <person name="Heller A."/>
            <person name="Higgins H."/>
            <person name="Honan T."/>
            <person name="Horn A."/>
            <person name="Houde N."/>
            <person name="Hughes L."/>
            <person name="Hulme W."/>
            <person name="Husby E."/>
            <person name="Iliev I."/>
            <person name="Jaffe D."/>
            <person name="Jones C."/>
            <person name="Kamal M."/>
            <person name="Kamat A."/>
            <person name="Kamvysselis M."/>
            <person name="Karlsson E."/>
            <person name="Kells C."/>
            <person name="Kieu A."/>
            <person name="Kisner P."/>
            <person name="Kodira C."/>
            <person name="Kulbokas E."/>
            <person name="Labutti K."/>
            <person name="Lama D."/>
            <person name="Landers T."/>
            <person name="Leger J."/>
            <person name="Levine S."/>
            <person name="Lewis D."/>
            <person name="Lewis T."/>
            <person name="Lindblad-toh K."/>
            <person name="Liu X."/>
            <person name="Lokyitsang T."/>
            <person name="Lokyitsang Y."/>
            <person name="Lucien O."/>
            <person name="Lui A."/>
            <person name="Ma L.J."/>
            <person name="Mabbitt R."/>
            <person name="Macdonald J."/>
            <person name="Maclean C."/>
            <person name="Major J."/>
            <person name="Manning J."/>
            <person name="Marabella R."/>
            <person name="Maru K."/>
            <person name="Matthews C."/>
            <person name="Mauceli E."/>
            <person name="Mccarthy M."/>
            <person name="Mcdonough S."/>
            <person name="Mcghee T."/>
            <person name="Meldrim J."/>
            <person name="Meneus L."/>
            <person name="Mesirov J."/>
            <person name="Mihalev A."/>
            <person name="Mihova T."/>
            <person name="Mikkelsen T."/>
            <person name="Mlenga V."/>
            <person name="Moru K."/>
            <person name="Mozes J."/>
            <person name="Mulrain L."/>
            <person name="Munson G."/>
            <person name="Naylor J."/>
            <person name="Newes C."/>
            <person name="Nguyen C."/>
            <person name="Nguyen N."/>
            <person name="Nguyen T."/>
            <person name="Nicol R."/>
            <person name="Nielsen C."/>
            <person name="Nizzari M."/>
            <person name="Norbu C."/>
            <person name="Norbu N."/>
            <person name="O'donnell P."/>
            <person name="Okoawo O."/>
            <person name="O'leary S."/>
            <person name="Omotosho B."/>
            <person name="O'neill K."/>
            <person name="Osman S."/>
            <person name="Parker S."/>
            <person name="Perrin D."/>
            <person name="Phunkhang P."/>
            <person name="Piqani B."/>
            <person name="Purcell S."/>
            <person name="Rachupka T."/>
            <person name="Ramasamy U."/>
            <person name="Rameau R."/>
            <person name="Ray V."/>
            <person name="Raymond C."/>
            <person name="Retta R."/>
            <person name="Richardson S."/>
            <person name="Rise C."/>
            <person name="Rodriguez J."/>
            <person name="Rogers J."/>
            <person name="Rogov P."/>
            <person name="Rutman M."/>
            <person name="Schupbach R."/>
            <person name="Seaman C."/>
            <person name="Settipalli S."/>
            <person name="Sharpe T."/>
            <person name="Sheridan J."/>
            <person name="Sherpa N."/>
            <person name="Shi J."/>
            <person name="Smirnov S."/>
            <person name="Smith C."/>
            <person name="Sougnez C."/>
            <person name="Spencer B."/>
            <person name="Stalker J."/>
            <person name="Stange-thomann N."/>
            <person name="Stavropoulos S."/>
            <person name="Stetson K."/>
            <person name="Stone C."/>
            <person name="Stone S."/>
            <person name="Stubbs M."/>
            <person name="Talamas J."/>
            <person name="Tchuinga P."/>
            <person name="Tenzing P."/>
            <person name="Tesfaye S."/>
            <person name="Theodore J."/>
            <person name="Thoulutsang Y."/>
            <person name="Topham K."/>
            <person name="Towey S."/>
            <person name="Tsamla T."/>
            <person name="Tsomo N."/>
            <person name="Vallee D."/>
            <person name="Vassiliev H."/>
            <person name="Venkataraman V."/>
            <person name="Vinson J."/>
            <person name="Vo A."/>
            <person name="Wade C."/>
            <person name="Wang S."/>
            <person name="Wangchuk T."/>
            <person name="Wangdi T."/>
            <person name="Whittaker C."/>
            <person name="Wilkinson J."/>
            <person name="Wu Y."/>
            <person name="Wyman D."/>
            <person name="Yadav S."/>
            <person name="Yang S."/>
            <person name="Yang X."/>
            <person name="Yeager S."/>
            <person name="Yee E."/>
            <person name="Young G."/>
            <person name="Zainoun J."/>
            <person name="Zembeck L."/>
            <person name="Zimmer A."/>
            <person name="Zody M."/>
            <person name="Lander E."/>
        </authorList>
    </citation>
    <scope>NUCLEOTIDE SEQUENCE [LARGE SCALE GENOMIC DNA]</scope>
</reference>
<organism evidence="1 2">
    <name type="scientific">Ciona savignyi</name>
    <name type="common">Pacific transparent sea squirt</name>
    <dbReference type="NCBI Taxonomy" id="51511"/>
    <lineage>
        <taxon>Eukaryota</taxon>
        <taxon>Metazoa</taxon>
        <taxon>Chordata</taxon>
        <taxon>Tunicata</taxon>
        <taxon>Ascidiacea</taxon>
        <taxon>Phlebobranchia</taxon>
        <taxon>Cionidae</taxon>
        <taxon>Ciona</taxon>
    </lineage>
</organism>